<proteinExistence type="predicted"/>
<comment type="caution">
    <text evidence="1">The sequence shown here is derived from an EMBL/GenBank/DDBJ whole genome shotgun (WGS) entry which is preliminary data.</text>
</comment>
<protein>
    <submittedName>
        <fullName evidence="1">Uncharacterized protein</fullName>
    </submittedName>
</protein>
<name>A0A3M7PP74_BRAPC</name>
<sequence>MTRPGLLNGHNKLNSHTGEQKDINHLLFYYNIHSGSSFEELKSSTGFRFLKKSRQTLIERKIS</sequence>
<evidence type="ECO:0000313" key="1">
    <source>
        <dbReference type="EMBL" id="RNA00883.1"/>
    </source>
</evidence>
<dbReference type="AlphaFoldDB" id="A0A3M7PP74"/>
<dbReference type="EMBL" id="REGN01009565">
    <property type="protein sequence ID" value="RNA00883.1"/>
    <property type="molecule type" value="Genomic_DNA"/>
</dbReference>
<reference evidence="1 2" key="1">
    <citation type="journal article" date="2018" name="Sci. Rep.">
        <title>Genomic signatures of local adaptation to the degree of environmental predictability in rotifers.</title>
        <authorList>
            <person name="Franch-Gras L."/>
            <person name="Hahn C."/>
            <person name="Garcia-Roger E.M."/>
            <person name="Carmona M.J."/>
            <person name="Serra M."/>
            <person name="Gomez A."/>
        </authorList>
    </citation>
    <scope>NUCLEOTIDE SEQUENCE [LARGE SCALE GENOMIC DNA]</scope>
    <source>
        <strain evidence="1">HYR1</strain>
    </source>
</reference>
<accession>A0A3M7PP74</accession>
<keyword evidence="2" id="KW-1185">Reference proteome</keyword>
<evidence type="ECO:0000313" key="2">
    <source>
        <dbReference type="Proteomes" id="UP000276133"/>
    </source>
</evidence>
<dbReference type="Proteomes" id="UP000276133">
    <property type="component" value="Unassembled WGS sequence"/>
</dbReference>
<gene>
    <name evidence="1" type="ORF">BpHYR1_052399</name>
</gene>
<organism evidence="1 2">
    <name type="scientific">Brachionus plicatilis</name>
    <name type="common">Marine rotifer</name>
    <name type="synonym">Brachionus muelleri</name>
    <dbReference type="NCBI Taxonomy" id="10195"/>
    <lineage>
        <taxon>Eukaryota</taxon>
        <taxon>Metazoa</taxon>
        <taxon>Spiralia</taxon>
        <taxon>Gnathifera</taxon>
        <taxon>Rotifera</taxon>
        <taxon>Eurotatoria</taxon>
        <taxon>Monogononta</taxon>
        <taxon>Pseudotrocha</taxon>
        <taxon>Ploima</taxon>
        <taxon>Brachionidae</taxon>
        <taxon>Brachionus</taxon>
    </lineage>
</organism>